<dbReference type="STRING" id="526218.Sterm_3363"/>
<organism evidence="9 10">
    <name type="scientific">Sebaldella termitidis (strain ATCC 33386 / NCTC 11300)</name>
    <dbReference type="NCBI Taxonomy" id="526218"/>
    <lineage>
        <taxon>Bacteria</taxon>
        <taxon>Fusobacteriati</taxon>
        <taxon>Fusobacteriota</taxon>
        <taxon>Fusobacteriia</taxon>
        <taxon>Fusobacteriales</taxon>
        <taxon>Leptotrichiaceae</taxon>
        <taxon>Sebaldella</taxon>
    </lineage>
</organism>
<dbReference type="CDD" id="cd00433">
    <property type="entry name" value="Peptidase_M17"/>
    <property type="match status" value="1"/>
</dbReference>
<evidence type="ECO:0000256" key="2">
    <source>
        <dbReference type="ARBA" id="ARBA00000967"/>
    </source>
</evidence>
<dbReference type="HOGENOM" id="CLU_013734_6_3_0"/>
<dbReference type="PANTHER" id="PTHR11963">
    <property type="entry name" value="LEUCINE AMINOPEPTIDASE-RELATED"/>
    <property type="match status" value="1"/>
</dbReference>
<evidence type="ECO:0000313" key="10">
    <source>
        <dbReference type="Proteomes" id="UP000000845"/>
    </source>
</evidence>
<feature type="binding site" evidence="7">
    <location>
        <position position="245"/>
    </location>
    <ligand>
        <name>Mn(2+)</name>
        <dbReference type="ChEBI" id="CHEBI:29035"/>
        <label>2</label>
    </ligand>
</feature>
<dbReference type="KEGG" id="str:Sterm_3363"/>
<dbReference type="PROSITE" id="PS00631">
    <property type="entry name" value="CYTOSOL_AP"/>
    <property type="match status" value="1"/>
</dbReference>
<proteinExistence type="inferred from homology"/>
<dbReference type="EC" id="3.4.11.1" evidence="7"/>
<dbReference type="RefSeq" id="WP_012862784.1">
    <property type="nucleotide sequence ID" value="NC_013517.1"/>
</dbReference>
<reference evidence="10" key="1">
    <citation type="submission" date="2009-09" db="EMBL/GenBank/DDBJ databases">
        <title>The complete chromosome of Sebaldella termitidis ATCC 33386.</title>
        <authorList>
            <consortium name="US DOE Joint Genome Institute (JGI-PGF)"/>
            <person name="Lucas S."/>
            <person name="Copeland A."/>
            <person name="Lapidus A."/>
            <person name="Glavina del Rio T."/>
            <person name="Dalin E."/>
            <person name="Tice H."/>
            <person name="Bruce D."/>
            <person name="Goodwin L."/>
            <person name="Pitluck S."/>
            <person name="Kyrpides N."/>
            <person name="Mavromatis K."/>
            <person name="Ivanova N."/>
            <person name="Mikhailova N."/>
            <person name="Sims D."/>
            <person name="Meincke L."/>
            <person name="Brettin T."/>
            <person name="Detter J.C."/>
            <person name="Han C."/>
            <person name="Larimer F."/>
            <person name="Land M."/>
            <person name="Hauser L."/>
            <person name="Markowitz V."/>
            <person name="Cheng J.F."/>
            <person name="Hugenholtz P."/>
            <person name="Woyke T."/>
            <person name="Wu D."/>
            <person name="Eisen J.A."/>
        </authorList>
    </citation>
    <scope>NUCLEOTIDE SEQUENCE [LARGE SCALE GENOMIC DNA]</scope>
    <source>
        <strain evidence="10">ATCC 33386 / NCTC 11300</strain>
    </source>
</reference>
<feature type="binding site" evidence="7">
    <location>
        <position position="322"/>
    </location>
    <ligand>
        <name>Mn(2+)</name>
        <dbReference type="ChEBI" id="CHEBI:29035"/>
        <label>1</label>
    </ligand>
</feature>
<gene>
    <name evidence="7" type="primary">pepA</name>
    <name evidence="9" type="ordered locus">Sterm_3363</name>
</gene>
<dbReference type="Pfam" id="PF00883">
    <property type="entry name" value="Peptidase_M17"/>
    <property type="match status" value="1"/>
</dbReference>
<dbReference type="InterPro" id="IPR011356">
    <property type="entry name" value="Leucine_aapep/pepB"/>
</dbReference>
<feature type="binding site" evidence="7">
    <location>
        <position position="324"/>
    </location>
    <ligand>
        <name>Mn(2+)</name>
        <dbReference type="ChEBI" id="CHEBI:29035"/>
        <label>1</label>
    </ligand>
</feature>
<comment type="catalytic activity">
    <reaction evidence="1 7">
        <text>Release of an N-terminal amino acid, Xaa-|-Yaa-, in which Xaa is preferably Leu, but may be other amino acids including Pro although not Arg or Lys, and Yaa may be Pro. Amino acid amides and methyl esters are also readily hydrolyzed, but rates on arylamides are exceedingly low.</text>
        <dbReference type="EC" id="3.4.11.1"/>
    </reaction>
</comment>
<dbReference type="EC" id="3.4.11.10" evidence="7"/>
<comment type="catalytic activity">
    <reaction evidence="2 7">
        <text>Release of an N-terminal amino acid, preferentially leucine, but not glutamic or aspartic acids.</text>
        <dbReference type="EC" id="3.4.11.10"/>
    </reaction>
</comment>
<evidence type="ECO:0000256" key="5">
    <source>
        <dbReference type="ARBA" id="ARBA00022670"/>
    </source>
</evidence>
<keyword evidence="7" id="KW-0479">Metal-binding</keyword>
<evidence type="ECO:0000256" key="7">
    <source>
        <dbReference type="HAMAP-Rule" id="MF_00181"/>
    </source>
</evidence>
<feature type="active site" evidence="7">
    <location>
        <position position="326"/>
    </location>
</feature>
<evidence type="ECO:0000256" key="1">
    <source>
        <dbReference type="ARBA" id="ARBA00000135"/>
    </source>
</evidence>
<dbReference type="Gene3D" id="3.40.220.10">
    <property type="entry name" value="Leucine Aminopeptidase, subunit E, domain 1"/>
    <property type="match status" value="1"/>
</dbReference>
<evidence type="ECO:0000256" key="3">
    <source>
        <dbReference type="ARBA" id="ARBA00009528"/>
    </source>
</evidence>
<keyword evidence="4 7" id="KW-0031">Aminopeptidase</keyword>
<dbReference type="EMBL" id="CP001739">
    <property type="protein sequence ID" value="ACZ10202.1"/>
    <property type="molecule type" value="Genomic_DNA"/>
</dbReference>
<dbReference type="InterPro" id="IPR023042">
    <property type="entry name" value="Peptidase_M17_leu_NH2_pept"/>
</dbReference>
<keyword evidence="5 7" id="KW-0645">Protease</keyword>
<dbReference type="Gene3D" id="3.40.630.10">
    <property type="entry name" value="Zn peptidases"/>
    <property type="match status" value="1"/>
</dbReference>
<dbReference type="InterPro" id="IPR000819">
    <property type="entry name" value="Peptidase_M17_C"/>
</dbReference>
<reference evidence="9 10" key="2">
    <citation type="journal article" date="2010" name="Stand. Genomic Sci.">
        <title>Complete genome sequence of Sebaldella termitidis type strain (NCTC 11300).</title>
        <authorList>
            <person name="Harmon-Smith M."/>
            <person name="Celia L."/>
            <person name="Chertkov O."/>
            <person name="Lapidus A."/>
            <person name="Copeland A."/>
            <person name="Glavina Del Rio T."/>
            <person name="Nolan M."/>
            <person name="Lucas S."/>
            <person name="Tice H."/>
            <person name="Cheng J.F."/>
            <person name="Han C."/>
            <person name="Detter J.C."/>
            <person name="Bruce D."/>
            <person name="Goodwin L."/>
            <person name="Pitluck S."/>
            <person name="Pati A."/>
            <person name="Liolios K."/>
            <person name="Ivanova N."/>
            <person name="Mavromatis K."/>
            <person name="Mikhailova N."/>
            <person name="Chen A."/>
            <person name="Palaniappan K."/>
            <person name="Land M."/>
            <person name="Hauser L."/>
            <person name="Chang Y.J."/>
            <person name="Jeffries C.D."/>
            <person name="Brettin T."/>
            <person name="Goker M."/>
            <person name="Beck B."/>
            <person name="Bristow J."/>
            <person name="Eisen J.A."/>
            <person name="Markowitz V."/>
            <person name="Hugenholtz P."/>
            <person name="Kyrpides N.C."/>
            <person name="Klenk H.P."/>
            <person name="Chen F."/>
        </authorList>
    </citation>
    <scope>NUCLEOTIDE SEQUENCE [LARGE SCALE GENOMIC DNA]</scope>
    <source>
        <strain evidence="10">ATCC 33386 / NCTC 11300</strain>
    </source>
</reference>
<comment type="subcellular location">
    <subcellularLocation>
        <location evidence="7">Cytoplasm</location>
    </subcellularLocation>
</comment>
<feature type="binding site" evidence="7">
    <location>
        <position position="324"/>
    </location>
    <ligand>
        <name>Mn(2+)</name>
        <dbReference type="ChEBI" id="CHEBI:29035"/>
        <label>2</label>
    </ligand>
</feature>
<name>D1AQE2_SEBTE</name>
<feature type="binding site" evidence="7">
    <location>
        <position position="263"/>
    </location>
    <ligand>
        <name>Mn(2+)</name>
        <dbReference type="ChEBI" id="CHEBI:29035"/>
        <label>2</label>
    </ligand>
</feature>
<dbReference type="AlphaFoldDB" id="D1AQE2"/>
<evidence type="ECO:0000256" key="4">
    <source>
        <dbReference type="ARBA" id="ARBA00022438"/>
    </source>
</evidence>
<evidence type="ECO:0000313" key="9">
    <source>
        <dbReference type="EMBL" id="ACZ10202.1"/>
    </source>
</evidence>
<feature type="binding site" evidence="7">
    <location>
        <position position="245"/>
    </location>
    <ligand>
        <name>Mn(2+)</name>
        <dbReference type="ChEBI" id="CHEBI:29035"/>
        <label>1</label>
    </ligand>
</feature>
<dbReference type="GO" id="GO:0005737">
    <property type="term" value="C:cytoplasm"/>
    <property type="evidence" value="ECO:0007669"/>
    <property type="project" value="UniProtKB-SubCell"/>
</dbReference>
<protein>
    <recommendedName>
        <fullName evidence="7">Probable cytosol aminopeptidase</fullName>
        <ecNumber evidence="7">3.4.11.1</ecNumber>
    </recommendedName>
    <alternativeName>
        <fullName evidence="7">Leucine aminopeptidase</fullName>
        <shortName evidence="7">LAP</shortName>
        <ecNumber evidence="7">3.4.11.10</ecNumber>
    </alternativeName>
    <alternativeName>
        <fullName evidence="7">Leucyl aminopeptidase</fullName>
    </alternativeName>
</protein>
<dbReference type="InterPro" id="IPR043472">
    <property type="entry name" value="Macro_dom-like"/>
</dbReference>
<sequence length="471" mass="52626">MNISVINNFKDNFDTLILPVSKNRKINSHNKELDKKINKYIELYSFSYSDDKFLSFDLEADNKLKQIVLVNIDLPDKLQIRDTLFNVFGKISEKSKNILFINSDLFFDEYIITEIFILRYYKFIKYIENSKKHKHHLFILTNKDIDLTETIELANSVNTARDLVNEPSNVLYPETLAESALSLGEKYGFEVEVLNKKDIKKLKMECFLKVGEGSDKEPKLIILRYHGNKKDKNKIGLIGKGVTFDSGGLSLKPSDSMIEMKSDMAGAAAVISAVCTASKMKIKKNIIGVIPACENMINGSSYKLGDIIKSMNGKTVEIHNTDAEGRLTIIDAVTYAIRHEKVTHILDIATLTGACMVALGTDITGVVTNDGNMLKVLKKASEISGELIWELPNHSTYKESLKSPNADLKNVGTRWGGAIIAGQFIEEFVEKLPWLHLDIAGPAFIESKSKFGSAGGTGAGTRLLYEFIKNF</sequence>
<keyword evidence="6 7" id="KW-0378">Hydrolase</keyword>
<dbReference type="NCBIfam" id="NF002083">
    <property type="entry name" value="PRK00913.3-5"/>
    <property type="match status" value="1"/>
</dbReference>
<dbReference type="Proteomes" id="UP000000845">
    <property type="component" value="Chromosome"/>
</dbReference>
<dbReference type="SUPFAM" id="SSF53187">
    <property type="entry name" value="Zn-dependent exopeptidases"/>
    <property type="match status" value="1"/>
</dbReference>
<dbReference type="NCBIfam" id="NF002073">
    <property type="entry name" value="PRK00913.1-2"/>
    <property type="match status" value="1"/>
</dbReference>
<dbReference type="GO" id="GO:0030145">
    <property type="term" value="F:manganese ion binding"/>
    <property type="evidence" value="ECO:0007669"/>
    <property type="project" value="UniProtKB-UniRule"/>
</dbReference>
<keyword evidence="7" id="KW-0464">Manganese</keyword>
<evidence type="ECO:0000259" key="8">
    <source>
        <dbReference type="PROSITE" id="PS00631"/>
    </source>
</evidence>
<dbReference type="GO" id="GO:0070006">
    <property type="term" value="F:metalloaminopeptidase activity"/>
    <property type="evidence" value="ECO:0007669"/>
    <property type="project" value="InterPro"/>
</dbReference>
<dbReference type="PANTHER" id="PTHR11963:SF23">
    <property type="entry name" value="CYTOSOL AMINOPEPTIDASE"/>
    <property type="match status" value="1"/>
</dbReference>
<feature type="domain" description="Cytosol aminopeptidase" evidence="8">
    <location>
        <begin position="320"/>
        <end position="327"/>
    </location>
</feature>
<comment type="function">
    <text evidence="7">Presumably involved in the processing and regular turnover of intracellular proteins. Catalyzes the removal of unsubstituted N-terminal amino acids from various peptides.</text>
</comment>
<keyword evidence="7" id="KW-0963">Cytoplasm</keyword>
<comment type="similarity">
    <text evidence="3 7">Belongs to the peptidase M17 family.</text>
</comment>
<accession>D1AQE2</accession>
<feature type="binding site" evidence="7">
    <location>
        <position position="240"/>
    </location>
    <ligand>
        <name>Mn(2+)</name>
        <dbReference type="ChEBI" id="CHEBI:29035"/>
        <label>2</label>
    </ligand>
</feature>
<dbReference type="HAMAP" id="MF_00181">
    <property type="entry name" value="Cytosol_peptidase_M17"/>
    <property type="match status" value="1"/>
</dbReference>
<evidence type="ECO:0000256" key="6">
    <source>
        <dbReference type="ARBA" id="ARBA00022801"/>
    </source>
</evidence>
<dbReference type="PRINTS" id="PR00481">
    <property type="entry name" value="LAMNOPPTDASE"/>
</dbReference>
<comment type="cofactor">
    <cofactor evidence="7">
        <name>Mn(2+)</name>
        <dbReference type="ChEBI" id="CHEBI:29035"/>
    </cofactor>
    <text evidence="7">Binds 2 manganese ions per subunit.</text>
</comment>
<feature type="active site" evidence="7">
    <location>
        <position position="252"/>
    </location>
</feature>
<dbReference type="GO" id="GO:0006508">
    <property type="term" value="P:proteolysis"/>
    <property type="evidence" value="ECO:0007669"/>
    <property type="project" value="UniProtKB-KW"/>
</dbReference>
<dbReference type="eggNOG" id="COG0260">
    <property type="taxonomic scope" value="Bacteria"/>
</dbReference>
<keyword evidence="10" id="KW-1185">Reference proteome</keyword>